<evidence type="ECO:0000313" key="1">
    <source>
        <dbReference type="EMBL" id="GGI80795.1"/>
    </source>
</evidence>
<keyword evidence="2" id="KW-1185">Reference proteome</keyword>
<dbReference type="AlphaFoldDB" id="A0A917JQZ6"/>
<protein>
    <recommendedName>
        <fullName evidence="3">Transposase</fullName>
    </recommendedName>
</protein>
<dbReference type="Pfam" id="PF13551">
    <property type="entry name" value="HTH_29"/>
    <property type="match status" value="1"/>
</dbReference>
<dbReference type="EMBL" id="BMOB01000002">
    <property type="protein sequence ID" value="GGI80795.1"/>
    <property type="molecule type" value="Genomic_DNA"/>
</dbReference>
<dbReference type="Proteomes" id="UP000630149">
    <property type="component" value="Unassembled WGS sequence"/>
</dbReference>
<accession>A0A917JQZ6</accession>
<dbReference type="GO" id="GO:0003676">
    <property type="term" value="F:nucleic acid binding"/>
    <property type="evidence" value="ECO:0007669"/>
    <property type="project" value="InterPro"/>
</dbReference>
<evidence type="ECO:0008006" key="3">
    <source>
        <dbReference type="Google" id="ProtNLM"/>
    </source>
</evidence>
<comment type="caution">
    <text evidence="1">The sequence shown here is derived from an EMBL/GenBank/DDBJ whole genome shotgun (WGS) entry which is preliminary data.</text>
</comment>
<name>A0A917JQZ6_9GAMM</name>
<dbReference type="InterPro" id="IPR036397">
    <property type="entry name" value="RNaseH_sf"/>
</dbReference>
<dbReference type="Gene3D" id="3.30.420.10">
    <property type="entry name" value="Ribonuclease H-like superfamily/Ribonuclease H"/>
    <property type="match status" value="1"/>
</dbReference>
<evidence type="ECO:0000313" key="2">
    <source>
        <dbReference type="Proteomes" id="UP000630149"/>
    </source>
</evidence>
<gene>
    <name evidence="1" type="ORF">GCM10007966_06650</name>
</gene>
<dbReference type="SUPFAM" id="SSF53098">
    <property type="entry name" value="Ribonuclease H-like"/>
    <property type="match status" value="1"/>
</dbReference>
<organism evidence="1 2">
    <name type="scientific">Legionella impletisoli</name>
    <dbReference type="NCBI Taxonomy" id="343510"/>
    <lineage>
        <taxon>Bacteria</taxon>
        <taxon>Pseudomonadati</taxon>
        <taxon>Pseudomonadota</taxon>
        <taxon>Gammaproteobacteria</taxon>
        <taxon>Legionellales</taxon>
        <taxon>Legionellaceae</taxon>
        <taxon>Legionella</taxon>
    </lineage>
</organism>
<sequence length="255" mass="30143">MYRFEEAYQGWQEKRFTQEEAARLLGVSDRTFRRYLVDYKEQGLEGLVDARWSQISHRKAPVNEVMEVTELYSKKYFGWNVKHFASFYWRIHKGTRSYTWLKTTLQNAGLVEKTSKKGPHRKRRVRVPAKGMMIHQDGSTHQWIRGVSWDLIITFDDADSEHYSMFFVEEEGTDSSFRGIKETIEKQGIFCSLYTDRGSHYWHTPEADGLVNKTQFTQVRRGLHQLGISMIPAYSPEARGRCERQFRRFVFCQIG</sequence>
<proteinExistence type="predicted"/>
<reference evidence="1" key="2">
    <citation type="submission" date="2020-09" db="EMBL/GenBank/DDBJ databases">
        <authorList>
            <person name="Sun Q."/>
            <person name="Ohkuma M."/>
        </authorList>
    </citation>
    <scope>NUCLEOTIDE SEQUENCE</scope>
    <source>
        <strain evidence="1">JCM 13919</strain>
    </source>
</reference>
<reference evidence="1" key="1">
    <citation type="journal article" date="2014" name="Int. J. Syst. Evol. Microbiol.">
        <title>Complete genome sequence of Corynebacterium casei LMG S-19264T (=DSM 44701T), isolated from a smear-ripened cheese.</title>
        <authorList>
            <consortium name="US DOE Joint Genome Institute (JGI-PGF)"/>
            <person name="Walter F."/>
            <person name="Albersmeier A."/>
            <person name="Kalinowski J."/>
            <person name="Ruckert C."/>
        </authorList>
    </citation>
    <scope>NUCLEOTIDE SEQUENCE</scope>
    <source>
        <strain evidence="1">JCM 13919</strain>
    </source>
</reference>
<dbReference type="InterPro" id="IPR012337">
    <property type="entry name" value="RNaseH-like_sf"/>
</dbReference>